<dbReference type="GO" id="GO:0043565">
    <property type="term" value="F:sequence-specific DNA binding"/>
    <property type="evidence" value="ECO:0007669"/>
    <property type="project" value="InterPro"/>
</dbReference>
<keyword evidence="2" id="KW-0804">Transcription</keyword>
<gene>
    <name evidence="4" type="ORF">PEP31012_03383</name>
</gene>
<dbReference type="Proteomes" id="UP000400981">
    <property type="component" value="Unassembled WGS sequence"/>
</dbReference>
<dbReference type="SMART" id="SM00342">
    <property type="entry name" value="HTH_ARAC"/>
    <property type="match status" value="1"/>
</dbReference>
<proteinExistence type="predicted"/>
<evidence type="ECO:0000259" key="3">
    <source>
        <dbReference type="PROSITE" id="PS01124"/>
    </source>
</evidence>
<dbReference type="InterPro" id="IPR052158">
    <property type="entry name" value="INH-QAR"/>
</dbReference>
<evidence type="ECO:0000256" key="1">
    <source>
        <dbReference type="ARBA" id="ARBA00023015"/>
    </source>
</evidence>
<dbReference type="PROSITE" id="PS01124">
    <property type="entry name" value="HTH_ARAC_FAMILY_2"/>
    <property type="match status" value="1"/>
</dbReference>
<accession>A0A5E4WPN0</accession>
<dbReference type="Gene3D" id="1.10.10.60">
    <property type="entry name" value="Homeodomain-like"/>
    <property type="match status" value="1"/>
</dbReference>
<keyword evidence="5" id="KW-1185">Reference proteome</keyword>
<dbReference type="EMBL" id="CABPSH010000009">
    <property type="protein sequence ID" value="VVE25564.1"/>
    <property type="molecule type" value="Genomic_DNA"/>
</dbReference>
<evidence type="ECO:0000313" key="5">
    <source>
        <dbReference type="Proteomes" id="UP000400981"/>
    </source>
</evidence>
<dbReference type="AlphaFoldDB" id="A0A5E4WPN0"/>
<name>A0A5E4WPN0_9BURK</name>
<keyword evidence="1" id="KW-0805">Transcription regulation</keyword>
<sequence>MKLAILALDGVFDTGLATVLDVFTTANELGAIHAPGIETRFDIEVIGVRDVVQTALGMRVPVKPASAMDRPDWLIVPALGTKMPEQLLAALSRNDVVDAGAMLRDARANGTGIAAACIGTFVLAGSGVLDDHVATTTWWLAPIFRQRYPNVLLDTTRMVVPSGPFVTAGAALGHIDLAFWLLNRASPELASIVARHLLVDSRPSQAPYVIPNYLASADPLVERFEQWARNRLAEGFSLDDAANALSSTPRTLQRRVEAALGRSPLAYFQDLRIERAVHLLRTSHLNVEAIASEVGYGDGATLRSLLRRRLGQGVREIRQAGTSRT</sequence>
<dbReference type="PANTHER" id="PTHR43130">
    <property type="entry name" value="ARAC-FAMILY TRANSCRIPTIONAL REGULATOR"/>
    <property type="match status" value="1"/>
</dbReference>
<evidence type="ECO:0000313" key="4">
    <source>
        <dbReference type="EMBL" id="VVE25564.1"/>
    </source>
</evidence>
<dbReference type="GO" id="GO:0003700">
    <property type="term" value="F:DNA-binding transcription factor activity"/>
    <property type="evidence" value="ECO:0007669"/>
    <property type="project" value="InterPro"/>
</dbReference>
<organism evidence="4 5">
    <name type="scientific">Pandoraea eparura</name>
    <dbReference type="NCBI Taxonomy" id="2508291"/>
    <lineage>
        <taxon>Bacteria</taxon>
        <taxon>Pseudomonadati</taxon>
        <taxon>Pseudomonadota</taxon>
        <taxon>Betaproteobacteria</taxon>
        <taxon>Burkholderiales</taxon>
        <taxon>Burkholderiaceae</taxon>
        <taxon>Pandoraea</taxon>
    </lineage>
</organism>
<reference evidence="4 5" key="1">
    <citation type="submission" date="2019-08" db="EMBL/GenBank/DDBJ databases">
        <authorList>
            <person name="Peeters C."/>
        </authorList>
    </citation>
    <scope>NUCLEOTIDE SEQUENCE [LARGE SCALE GENOMIC DNA]</scope>
    <source>
        <strain evidence="4 5">LMG 31012</strain>
    </source>
</reference>
<feature type="domain" description="HTH araC/xylS-type" evidence="3">
    <location>
        <begin position="222"/>
        <end position="320"/>
    </location>
</feature>
<dbReference type="OrthoDB" id="9803764at2"/>
<dbReference type="Gene3D" id="3.40.50.880">
    <property type="match status" value="1"/>
</dbReference>
<dbReference type="Pfam" id="PF12833">
    <property type="entry name" value="HTH_18"/>
    <property type="match status" value="1"/>
</dbReference>
<dbReference type="InterPro" id="IPR018060">
    <property type="entry name" value="HTH_AraC"/>
</dbReference>
<dbReference type="InterPro" id="IPR029062">
    <property type="entry name" value="Class_I_gatase-like"/>
</dbReference>
<evidence type="ECO:0000256" key="2">
    <source>
        <dbReference type="ARBA" id="ARBA00023163"/>
    </source>
</evidence>
<dbReference type="InterPro" id="IPR009057">
    <property type="entry name" value="Homeodomain-like_sf"/>
</dbReference>
<dbReference type="PANTHER" id="PTHR43130:SF11">
    <property type="entry name" value="TRANSCRIPTIONAL REGULATORY PROTEIN"/>
    <property type="match status" value="1"/>
</dbReference>
<dbReference type="SUPFAM" id="SSF46689">
    <property type="entry name" value="Homeodomain-like"/>
    <property type="match status" value="1"/>
</dbReference>
<dbReference type="SUPFAM" id="SSF52317">
    <property type="entry name" value="Class I glutamine amidotransferase-like"/>
    <property type="match status" value="1"/>
</dbReference>
<protein>
    <submittedName>
        <fullName evidence="4">AraC family transcriptional regulator</fullName>
    </submittedName>
</protein>